<reference evidence="1 2" key="1">
    <citation type="journal article" date="2019" name="Genome Biol. Evol.">
        <title>Insights into the evolution of the New World diploid cottons (Gossypium, subgenus Houzingenia) based on genome sequencing.</title>
        <authorList>
            <person name="Grover C.E."/>
            <person name="Arick M.A. 2nd"/>
            <person name="Thrash A."/>
            <person name="Conover J.L."/>
            <person name="Sanders W.S."/>
            <person name="Peterson D.G."/>
            <person name="Frelichowski J.E."/>
            <person name="Scheffler J.A."/>
            <person name="Scheffler B.E."/>
            <person name="Wendel J.F."/>
        </authorList>
    </citation>
    <scope>NUCLEOTIDE SEQUENCE [LARGE SCALE GENOMIC DNA]</scope>
    <source>
        <strain evidence="1">27</strain>
        <tissue evidence="1">Leaf</tissue>
    </source>
</reference>
<sequence>MRSFVKVRGVNVSIIEMSIFQIYDAPYYYRDYLYKTNLKEFKNIDT</sequence>
<comment type="caution">
    <text evidence="1">The sequence shown here is derived from an EMBL/GenBank/DDBJ whole genome shotgun (WGS) entry which is preliminary data.</text>
</comment>
<gene>
    <name evidence="1" type="ORF">Godav_023533</name>
</gene>
<keyword evidence="2" id="KW-1185">Reference proteome</keyword>
<name>A0A7J8STP7_GOSDV</name>
<organism evidence="1 2">
    <name type="scientific">Gossypium davidsonii</name>
    <name type="common">Davidson's cotton</name>
    <name type="synonym">Gossypium klotzschianum subsp. davidsonii</name>
    <dbReference type="NCBI Taxonomy" id="34287"/>
    <lineage>
        <taxon>Eukaryota</taxon>
        <taxon>Viridiplantae</taxon>
        <taxon>Streptophyta</taxon>
        <taxon>Embryophyta</taxon>
        <taxon>Tracheophyta</taxon>
        <taxon>Spermatophyta</taxon>
        <taxon>Magnoliopsida</taxon>
        <taxon>eudicotyledons</taxon>
        <taxon>Gunneridae</taxon>
        <taxon>Pentapetalae</taxon>
        <taxon>rosids</taxon>
        <taxon>malvids</taxon>
        <taxon>Malvales</taxon>
        <taxon>Malvaceae</taxon>
        <taxon>Malvoideae</taxon>
        <taxon>Gossypium</taxon>
    </lineage>
</organism>
<dbReference type="EMBL" id="JABFAC010000011">
    <property type="protein sequence ID" value="MBA0628902.1"/>
    <property type="molecule type" value="Genomic_DNA"/>
</dbReference>
<accession>A0A7J8STP7</accession>
<dbReference type="AlphaFoldDB" id="A0A7J8STP7"/>
<protein>
    <submittedName>
        <fullName evidence="1">Uncharacterized protein</fullName>
    </submittedName>
</protein>
<evidence type="ECO:0000313" key="1">
    <source>
        <dbReference type="EMBL" id="MBA0628902.1"/>
    </source>
</evidence>
<proteinExistence type="predicted"/>
<evidence type="ECO:0000313" key="2">
    <source>
        <dbReference type="Proteomes" id="UP000593561"/>
    </source>
</evidence>
<dbReference type="Proteomes" id="UP000593561">
    <property type="component" value="Unassembled WGS sequence"/>
</dbReference>